<sequence>MKLNELENYWAIDVQPDINRLINRATKKG</sequence>
<organism evidence="1 2">
    <name type="scientific">Youngiibacter fragilis 232.1</name>
    <dbReference type="NCBI Taxonomy" id="994573"/>
    <lineage>
        <taxon>Bacteria</taxon>
        <taxon>Bacillati</taxon>
        <taxon>Bacillota</taxon>
        <taxon>Clostridia</taxon>
        <taxon>Eubacteriales</taxon>
        <taxon>Clostridiaceae</taxon>
        <taxon>Youngiibacter</taxon>
    </lineage>
</organism>
<protein>
    <submittedName>
        <fullName evidence="1">Uncharacterized protein</fullName>
    </submittedName>
</protein>
<keyword evidence="2" id="KW-1185">Reference proteome</keyword>
<evidence type="ECO:0000313" key="2">
    <source>
        <dbReference type="Proteomes" id="UP000017747"/>
    </source>
</evidence>
<accession>V7I566</accession>
<dbReference type="STRING" id="994573.T472_0206680"/>
<reference evidence="1 2" key="1">
    <citation type="journal article" date="2014" name="Genome Announc.">
        <title>Genome Sequence of Youngiibacter fragilis, the Type Strain of the Genus Youngiibacter.</title>
        <authorList>
            <person name="Wawrik C.B."/>
            <person name="Callaghan A.V."/>
            <person name="Stamps B.W."/>
            <person name="Wawrik B."/>
        </authorList>
    </citation>
    <scope>NUCLEOTIDE SEQUENCE [LARGE SCALE GENOMIC DNA]</scope>
    <source>
        <strain evidence="1 2">232.1</strain>
    </source>
</reference>
<gene>
    <name evidence="1" type="ORF">T472_0206680</name>
</gene>
<evidence type="ECO:0000313" key="1">
    <source>
        <dbReference type="EMBL" id="ETA81390.1"/>
    </source>
</evidence>
<proteinExistence type="predicted"/>
<dbReference type="Proteomes" id="UP000017747">
    <property type="component" value="Unassembled WGS sequence"/>
</dbReference>
<dbReference type="AlphaFoldDB" id="V7I566"/>
<name>V7I566_9CLOT</name>
<dbReference type="EMBL" id="AXUN02000119">
    <property type="protein sequence ID" value="ETA81390.1"/>
    <property type="molecule type" value="Genomic_DNA"/>
</dbReference>
<comment type="caution">
    <text evidence="1">The sequence shown here is derived from an EMBL/GenBank/DDBJ whole genome shotgun (WGS) entry which is preliminary data.</text>
</comment>